<evidence type="ECO:0000256" key="8">
    <source>
        <dbReference type="SAM" id="SignalP"/>
    </source>
</evidence>
<evidence type="ECO:0000256" key="5">
    <source>
        <dbReference type="ARBA" id="ARBA00023136"/>
    </source>
</evidence>
<dbReference type="PROSITE" id="PS51257">
    <property type="entry name" value="PROKAR_LIPOPROTEIN"/>
    <property type="match status" value="1"/>
</dbReference>
<keyword evidence="2" id="KW-1003">Cell membrane</keyword>
<keyword evidence="4" id="KW-0677">Repeat</keyword>
<organism evidence="9 10">
    <name type="scientific">[Mycoplasma] falconis</name>
    <dbReference type="NCBI Taxonomy" id="92403"/>
    <lineage>
        <taxon>Bacteria</taxon>
        <taxon>Bacillati</taxon>
        <taxon>Mycoplasmatota</taxon>
        <taxon>Mycoplasmoidales</taxon>
        <taxon>Metamycoplasmataceae</taxon>
        <taxon>Metamycoplasma</taxon>
    </lineage>
</organism>
<protein>
    <submittedName>
        <fullName evidence="9">Leucine-rich repeat domain-containing protein</fullName>
    </submittedName>
</protein>
<sequence length="275" mass="30134">MKKNKIFLLGSLSAISTLALPIAAVSCGGEATNSTVEDYLLNDFKLSSKTLNLTDEKMTEIPQALFSYVNIKRQMEVSQKGLRAKNVIAASGISNIAQINLPKTLTHIQNGAFEGLSSVTVINFNEADLLYIGDNAFKGTFAPKSDSFEGFKLTLPLTVSNIGSYAFAQNSLMSVNLAELKDLKVLRNGVFANNLLTELDLANIEEVEDYALANNKFEALTIPASVLEFSPKAFDYNNAPKDAVKVKLTVLNENLKNYLKEELVKNPNHLYTIVE</sequence>
<keyword evidence="3 8" id="KW-0732">Signal</keyword>
<dbReference type="InterPro" id="IPR049890">
    <property type="entry name" value="VlpA-F-like_signal"/>
</dbReference>
<dbReference type="GO" id="GO:0005886">
    <property type="term" value="C:plasma membrane"/>
    <property type="evidence" value="ECO:0007669"/>
    <property type="project" value="UniProtKB-SubCell"/>
</dbReference>
<dbReference type="Pfam" id="PF13306">
    <property type="entry name" value="LRR_5"/>
    <property type="match status" value="1"/>
</dbReference>
<evidence type="ECO:0000256" key="6">
    <source>
        <dbReference type="ARBA" id="ARBA00023139"/>
    </source>
</evidence>
<reference evidence="9 10" key="1">
    <citation type="submission" date="2019-06" db="EMBL/GenBank/DDBJ databases">
        <title>Mycoplasma falconis type strain whole genome sequence.</title>
        <authorList>
            <person name="Spergser J."/>
        </authorList>
    </citation>
    <scope>NUCLEOTIDE SEQUENCE [LARGE SCALE GENOMIC DNA]</scope>
    <source>
        <strain evidence="9 10">ATCC 51372</strain>
    </source>
</reference>
<evidence type="ECO:0000256" key="3">
    <source>
        <dbReference type="ARBA" id="ARBA00022729"/>
    </source>
</evidence>
<evidence type="ECO:0000256" key="1">
    <source>
        <dbReference type="ARBA" id="ARBA00004193"/>
    </source>
</evidence>
<dbReference type="EMBL" id="VFSS01000002">
    <property type="protein sequence ID" value="TPE57760.1"/>
    <property type="molecule type" value="Genomic_DNA"/>
</dbReference>
<dbReference type="InterPro" id="IPR026906">
    <property type="entry name" value="LRR_5"/>
</dbReference>
<dbReference type="Gene3D" id="3.80.10.10">
    <property type="entry name" value="Ribonuclease Inhibitor"/>
    <property type="match status" value="2"/>
</dbReference>
<comment type="subcellular location">
    <subcellularLocation>
        <location evidence="1">Cell membrane</location>
        <topology evidence="1">Lipid-anchor</topology>
    </subcellularLocation>
</comment>
<feature type="chain" id="PRO_5021278543" evidence="8">
    <location>
        <begin position="20"/>
        <end position="275"/>
    </location>
</feature>
<evidence type="ECO:0000313" key="10">
    <source>
        <dbReference type="Proteomes" id="UP000319776"/>
    </source>
</evidence>
<keyword evidence="7" id="KW-0449">Lipoprotein</keyword>
<gene>
    <name evidence="9" type="ORF">FJO69_00995</name>
</gene>
<feature type="signal peptide" evidence="8">
    <location>
        <begin position="1"/>
        <end position="19"/>
    </location>
</feature>
<dbReference type="AlphaFoldDB" id="A0A501XB13"/>
<evidence type="ECO:0000313" key="9">
    <source>
        <dbReference type="EMBL" id="TPE57760.1"/>
    </source>
</evidence>
<proteinExistence type="predicted"/>
<dbReference type="SUPFAM" id="SSF52058">
    <property type="entry name" value="L domain-like"/>
    <property type="match status" value="1"/>
</dbReference>
<keyword evidence="5" id="KW-0472">Membrane</keyword>
<dbReference type="RefSeq" id="WP_140781145.1">
    <property type="nucleotide sequence ID" value="NZ_VFSS01000002.1"/>
</dbReference>
<name>A0A501XB13_9BACT</name>
<comment type="caution">
    <text evidence="9">The sequence shown here is derived from an EMBL/GenBank/DDBJ whole genome shotgun (WGS) entry which is preliminary data.</text>
</comment>
<dbReference type="OrthoDB" id="397328at2"/>
<evidence type="ECO:0000256" key="4">
    <source>
        <dbReference type="ARBA" id="ARBA00022737"/>
    </source>
</evidence>
<evidence type="ECO:0000256" key="7">
    <source>
        <dbReference type="ARBA" id="ARBA00023288"/>
    </source>
</evidence>
<dbReference type="NCBIfam" id="NF033817">
    <property type="entry name" value="Mplas_variab_LP"/>
    <property type="match status" value="1"/>
</dbReference>
<keyword evidence="10" id="KW-1185">Reference proteome</keyword>
<accession>A0A501XB13</accession>
<dbReference type="InterPro" id="IPR032675">
    <property type="entry name" value="LRR_dom_sf"/>
</dbReference>
<keyword evidence="6" id="KW-0564">Palmitate</keyword>
<dbReference type="Proteomes" id="UP000319776">
    <property type="component" value="Unassembled WGS sequence"/>
</dbReference>
<evidence type="ECO:0000256" key="2">
    <source>
        <dbReference type="ARBA" id="ARBA00022475"/>
    </source>
</evidence>